<dbReference type="SUPFAM" id="SSF57850">
    <property type="entry name" value="RING/U-box"/>
    <property type="match status" value="1"/>
</dbReference>
<dbReference type="InterPro" id="IPR014001">
    <property type="entry name" value="Helicase_ATP-bd"/>
</dbReference>
<feature type="region of interest" description="Disordered" evidence="9">
    <location>
        <begin position="1"/>
        <end position="29"/>
    </location>
</feature>
<dbReference type="SMART" id="SM00487">
    <property type="entry name" value="DEXDc"/>
    <property type="match status" value="1"/>
</dbReference>
<dbReference type="InterPro" id="IPR013083">
    <property type="entry name" value="Znf_RING/FYVE/PHD"/>
</dbReference>
<dbReference type="Gene3D" id="3.40.50.10810">
    <property type="entry name" value="Tandem AAA-ATPase domain"/>
    <property type="match status" value="1"/>
</dbReference>
<evidence type="ECO:0000313" key="12">
    <source>
        <dbReference type="EMBL" id="KAF2671748.1"/>
    </source>
</evidence>
<keyword evidence="5 12" id="KW-0378">Hydrolase</keyword>
<feature type="region of interest" description="Disordered" evidence="9">
    <location>
        <begin position="241"/>
        <end position="332"/>
    </location>
</feature>
<dbReference type="Pfam" id="PF00271">
    <property type="entry name" value="Helicase_C"/>
    <property type="match status" value="1"/>
</dbReference>
<dbReference type="GO" id="GO:0008094">
    <property type="term" value="F:ATP-dependent activity, acting on DNA"/>
    <property type="evidence" value="ECO:0007669"/>
    <property type="project" value="TreeGrafter"/>
</dbReference>
<evidence type="ECO:0000256" key="6">
    <source>
        <dbReference type="ARBA" id="ARBA00022806"/>
    </source>
</evidence>
<dbReference type="GO" id="GO:0005524">
    <property type="term" value="F:ATP binding"/>
    <property type="evidence" value="ECO:0007669"/>
    <property type="project" value="UniProtKB-KW"/>
</dbReference>
<dbReference type="InterPro" id="IPR017907">
    <property type="entry name" value="Znf_RING_CS"/>
</dbReference>
<keyword evidence="4" id="KW-0863">Zinc-finger</keyword>
<dbReference type="GO" id="GO:0008270">
    <property type="term" value="F:zinc ion binding"/>
    <property type="evidence" value="ECO:0007669"/>
    <property type="project" value="UniProtKB-KW"/>
</dbReference>
<evidence type="ECO:0000259" key="10">
    <source>
        <dbReference type="PROSITE" id="PS51192"/>
    </source>
</evidence>
<accession>A0A6A6UL09</accession>
<dbReference type="InterPro" id="IPR050628">
    <property type="entry name" value="SNF2_RAD54_helicase_TF"/>
</dbReference>
<dbReference type="CDD" id="cd18793">
    <property type="entry name" value="SF2_C_SNF"/>
    <property type="match status" value="1"/>
</dbReference>
<dbReference type="InterPro" id="IPR049730">
    <property type="entry name" value="SNF2/RAD54-like_C"/>
</dbReference>
<dbReference type="PROSITE" id="PS51194">
    <property type="entry name" value="HELICASE_CTER"/>
    <property type="match status" value="1"/>
</dbReference>
<dbReference type="Pfam" id="PF00176">
    <property type="entry name" value="SNF2-rel_dom"/>
    <property type="match status" value="1"/>
</dbReference>
<dbReference type="AlphaFoldDB" id="A0A6A6UL09"/>
<name>A0A6A6UL09_9PEZI</name>
<dbReference type="GO" id="GO:0006281">
    <property type="term" value="P:DNA repair"/>
    <property type="evidence" value="ECO:0007669"/>
    <property type="project" value="TreeGrafter"/>
</dbReference>
<evidence type="ECO:0000256" key="1">
    <source>
        <dbReference type="ARBA" id="ARBA00007025"/>
    </source>
</evidence>
<feature type="domain" description="Helicase C-terminal" evidence="11">
    <location>
        <begin position="991"/>
        <end position="1144"/>
    </location>
</feature>
<proteinExistence type="inferred from homology"/>
<dbReference type="Gene3D" id="3.40.50.300">
    <property type="entry name" value="P-loop containing nucleotide triphosphate hydrolases"/>
    <property type="match status" value="1"/>
</dbReference>
<dbReference type="PANTHER" id="PTHR45626">
    <property type="entry name" value="TRANSCRIPTION TERMINATION FACTOR 2-RELATED"/>
    <property type="match status" value="1"/>
</dbReference>
<evidence type="ECO:0000256" key="7">
    <source>
        <dbReference type="ARBA" id="ARBA00022833"/>
    </source>
</evidence>
<keyword evidence="13" id="KW-1185">Reference proteome</keyword>
<keyword evidence="2" id="KW-0479">Metal-binding</keyword>
<evidence type="ECO:0000256" key="8">
    <source>
        <dbReference type="ARBA" id="ARBA00022840"/>
    </source>
</evidence>
<feature type="compositionally biased region" description="Basic residues" evidence="9">
    <location>
        <begin position="960"/>
        <end position="971"/>
    </location>
</feature>
<feature type="compositionally biased region" description="Polar residues" evidence="9">
    <location>
        <begin position="1"/>
        <end position="16"/>
    </location>
</feature>
<evidence type="ECO:0000259" key="11">
    <source>
        <dbReference type="PROSITE" id="PS51194"/>
    </source>
</evidence>
<evidence type="ECO:0000256" key="3">
    <source>
        <dbReference type="ARBA" id="ARBA00022741"/>
    </source>
</evidence>
<dbReference type="InterPro" id="IPR038718">
    <property type="entry name" value="SNF2-like_sf"/>
</dbReference>
<keyword evidence="6" id="KW-0347">Helicase</keyword>
<reference evidence="12" key="1">
    <citation type="journal article" date="2020" name="Stud. Mycol.">
        <title>101 Dothideomycetes genomes: a test case for predicting lifestyles and emergence of pathogens.</title>
        <authorList>
            <person name="Haridas S."/>
            <person name="Albert R."/>
            <person name="Binder M."/>
            <person name="Bloem J."/>
            <person name="Labutti K."/>
            <person name="Salamov A."/>
            <person name="Andreopoulos B."/>
            <person name="Baker S."/>
            <person name="Barry K."/>
            <person name="Bills G."/>
            <person name="Bluhm B."/>
            <person name="Cannon C."/>
            <person name="Castanera R."/>
            <person name="Culley D."/>
            <person name="Daum C."/>
            <person name="Ezra D."/>
            <person name="Gonzalez J."/>
            <person name="Henrissat B."/>
            <person name="Kuo A."/>
            <person name="Liang C."/>
            <person name="Lipzen A."/>
            <person name="Lutzoni F."/>
            <person name="Magnuson J."/>
            <person name="Mondo S."/>
            <person name="Nolan M."/>
            <person name="Ohm R."/>
            <person name="Pangilinan J."/>
            <person name="Park H.-J."/>
            <person name="Ramirez L."/>
            <person name="Alfaro M."/>
            <person name="Sun H."/>
            <person name="Tritt A."/>
            <person name="Yoshinaga Y."/>
            <person name="Zwiers L.-H."/>
            <person name="Turgeon B."/>
            <person name="Goodwin S."/>
            <person name="Spatafora J."/>
            <person name="Crous P."/>
            <person name="Grigoriev I."/>
        </authorList>
    </citation>
    <scope>NUCLEOTIDE SEQUENCE</scope>
    <source>
        <strain evidence="12">CBS 115976</strain>
    </source>
</reference>
<dbReference type="SMART" id="SM00490">
    <property type="entry name" value="HELICc"/>
    <property type="match status" value="1"/>
</dbReference>
<evidence type="ECO:0000256" key="9">
    <source>
        <dbReference type="SAM" id="MobiDB-lite"/>
    </source>
</evidence>
<feature type="compositionally biased region" description="Basic residues" evidence="9">
    <location>
        <begin position="298"/>
        <end position="318"/>
    </location>
</feature>
<dbReference type="OrthoDB" id="448448at2759"/>
<evidence type="ECO:0000256" key="5">
    <source>
        <dbReference type="ARBA" id="ARBA00022801"/>
    </source>
</evidence>
<dbReference type="GO" id="GO:0004386">
    <property type="term" value="F:helicase activity"/>
    <property type="evidence" value="ECO:0007669"/>
    <property type="project" value="UniProtKB-KW"/>
</dbReference>
<sequence length="1190" mass="134384">MSDAPSSSTNILNNQPDVDMTDAPPAPAVNFEGREIIDLDDADDIAIGGDDNDFRISDAWGIMKDLQGQQEKETQNDFQLALEKIQEEAMREANQRILDPLVRSKRSKPSKRVRDDDDDDDDDDHLYHSFEFDAAGDEDAVIFKREMHKFLQKEKQGKLGFLEDIEWSRIKNQERTRREKVKNDRIREAYEQEEELAREEDRSPNFDHIKKNFSLYHNDDASGLFVPLSSNLGNVRGSMQDLQMSDNEQTSPSPSSNRTGKAPKARKSPTEKRVSKVKKSTIKALAGTMQELDERDKRKTGKRAKTGGTRKGKSKASGKKAATEDDDEDESDFAVLGTAKSRKKKPQTANIGSLFKPTDVFNRSEHLAVGETDEGRLGMQKGRKDVALKNLIAGIPLDRQETAKVDSRHLLQASSKFDGTGACRSDDTGWKLKGMVSTLRHFQMLGASWCRERERDNDVKGGLIADDMGMGKTITMLANVVNGLPPKAFHGVRATLIICPSSLVDQWMSEVRKHCDLNHLGQVLRYNNPKPGLSMSLDDIGMLSSASIVISTHNAVVRSCPKITFPKHLVTQLDKEKWLFDNREKFRGQLHRIEWHRVVIDEAHVLKNHLSLTSLAMRELMAKHKWCITGTPIHNSPKELYPYFRFLGVKHTGDFRVFCHNYDTKSTTGQNRLLAQLNKIMLRRTYADSMLGEALVKLPRTSKTETWVTLNPVERQVYTVVRNRIIEQINSMVRTNANPAGGLSHCIFTMILRLRQITSHILLIEELMKDLLLPADIASLEKISQTYYNTVADQKTIDTILALRHALKSHEKWQKSTCEDEDDFQNELAAKESGLRTETIGGGYGLAYNFSELLSNLKKNSRWEEFHDTYKCIGCQKEKPDQARITTCGHMYCEPCAFGLLVKHAGQGGVIARCDECGVQFDRLETFNTKTLEVGSVDTTPFLNDDGSEPETEASSSQGKKPKKARRKKDRKAVPNYLAEEPLPSSKTLAVKCQILNWIEENPATKVIIFVQFLGMIEILKQLAAAEGWPTLQYHGSMTMEERTKVIDVFDSHPGPCIFIASLKCGGVGLNLTMASKVIMLEPWWNWAIEQQAFGRIFRIGQKQQTALLRVFAKDTIDERMYQMQEQKSAKIDAVMKNQGKNMAPSELLKLFGNIQSGDDGEYFVMCDETAPAKAPMFEDGAYLQWDTEK</sequence>
<keyword evidence="7" id="KW-0862">Zinc</keyword>
<dbReference type="Proteomes" id="UP000799302">
    <property type="component" value="Unassembled WGS sequence"/>
</dbReference>
<feature type="region of interest" description="Disordered" evidence="9">
    <location>
        <begin position="938"/>
        <end position="977"/>
    </location>
</feature>
<gene>
    <name evidence="12" type="ORF">BT63DRAFT_437701</name>
</gene>
<evidence type="ECO:0000256" key="2">
    <source>
        <dbReference type="ARBA" id="ARBA00022723"/>
    </source>
</evidence>
<evidence type="ECO:0000256" key="4">
    <source>
        <dbReference type="ARBA" id="ARBA00022771"/>
    </source>
</evidence>
<dbReference type="InterPro" id="IPR001650">
    <property type="entry name" value="Helicase_C-like"/>
</dbReference>
<dbReference type="GO" id="GO:0005634">
    <property type="term" value="C:nucleus"/>
    <property type="evidence" value="ECO:0007669"/>
    <property type="project" value="TreeGrafter"/>
</dbReference>
<dbReference type="SUPFAM" id="SSF52540">
    <property type="entry name" value="P-loop containing nucleoside triphosphate hydrolases"/>
    <property type="match status" value="2"/>
</dbReference>
<dbReference type="PROSITE" id="PS51192">
    <property type="entry name" value="HELICASE_ATP_BIND_1"/>
    <property type="match status" value="1"/>
</dbReference>
<dbReference type="InterPro" id="IPR000330">
    <property type="entry name" value="SNF2_N"/>
</dbReference>
<keyword evidence="3" id="KW-0547">Nucleotide-binding</keyword>
<dbReference type="PANTHER" id="PTHR45626:SF17">
    <property type="entry name" value="HELICASE-LIKE TRANSCRIPTION FACTOR"/>
    <property type="match status" value="1"/>
</dbReference>
<feature type="region of interest" description="Disordered" evidence="9">
    <location>
        <begin position="96"/>
        <end position="121"/>
    </location>
</feature>
<organism evidence="12 13">
    <name type="scientific">Microthyrium microscopicum</name>
    <dbReference type="NCBI Taxonomy" id="703497"/>
    <lineage>
        <taxon>Eukaryota</taxon>
        <taxon>Fungi</taxon>
        <taxon>Dikarya</taxon>
        <taxon>Ascomycota</taxon>
        <taxon>Pezizomycotina</taxon>
        <taxon>Dothideomycetes</taxon>
        <taxon>Dothideomycetes incertae sedis</taxon>
        <taxon>Microthyriales</taxon>
        <taxon>Microthyriaceae</taxon>
        <taxon>Microthyrium</taxon>
    </lineage>
</organism>
<dbReference type="PROSITE" id="PS00518">
    <property type="entry name" value="ZF_RING_1"/>
    <property type="match status" value="1"/>
</dbReference>
<feature type="domain" description="Helicase ATP-binding" evidence="10">
    <location>
        <begin position="453"/>
        <end position="650"/>
    </location>
</feature>
<dbReference type="CDD" id="cd18008">
    <property type="entry name" value="DEXDc_SHPRH-like"/>
    <property type="match status" value="1"/>
</dbReference>
<dbReference type="EMBL" id="MU004232">
    <property type="protein sequence ID" value="KAF2671748.1"/>
    <property type="molecule type" value="Genomic_DNA"/>
</dbReference>
<feature type="compositionally biased region" description="Polar residues" evidence="9">
    <location>
        <begin position="241"/>
        <end position="259"/>
    </location>
</feature>
<dbReference type="InterPro" id="IPR027417">
    <property type="entry name" value="P-loop_NTPase"/>
</dbReference>
<evidence type="ECO:0000313" key="13">
    <source>
        <dbReference type="Proteomes" id="UP000799302"/>
    </source>
</evidence>
<dbReference type="GO" id="GO:0016787">
    <property type="term" value="F:hydrolase activity"/>
    <property type="evidence" value="ECO:0007669"/>
    <property type="project" value="UniProtKB-KW"/>
</dbReference>
<comment type="similarity">
    <text evidence="1">Belongs to the SNF2/RAD54 helicase family.</text>
</comment>
<dbReference type="Gene3D" id="3.30.40.10">
    <property type="entry name" value="Zinc/RING finger domain, C3HC4 (zinc finger)"/>
    <property type="match status" value="1"/>
</dbReference>
<protein>
    <submittedName>
        <fullName evidence="12">P-loop containing nucleoside triphosphate hydrolase protein</fullName>
    </submittedName>
</protein>
<keyword evidence="8" id="KW-0067">ATP-binding</keyword>